<dbReference type="GO" id="GO:0005524">
    <property type="term" value="F:ATP binding"/>
    <property type="evidence" value="ECO:0007669"/>
    <property type="project" value="UniProtKB-KW"/>
</dbReference>
<sequence>MSSLSASDLTAVSAAPQDADAQLDDDYRLAIRIKDVRVDYRTIVNPRANTLRHTVTNFGRKSKDRKVRMIHAVKGVTLDVPHGKVLGIIGANGAGKSTLMRAIAGILPPSSGEIVVNGRISTLLALGVGFNGQLSGRDNVVLGSLAAGLTRRQVDERFEQITQWAELEHAIDLPMKAYSSGMYGRLAFAVSTHLEPDVLLIDEALSTGDAHFRRKSYEKMQELVGQARTIVIVSHGLAAIKEMCDDCIWMHQGEIVRQGKPDEVADEYLEFQGVPRPKRKENAEDETADDDVDPLDDAMSMEDI</sequence>
<dbReference type="Proteomes" id="UP000675781">
    <property type="component" value="Unassembled WGS sequence"/>
</dbReference>
<evidence type="ECO:0000256" key="4">
    <source>
        <dbReference type="ARBA" id="ARBA00022840"/>
    </source>
</evidence>
<protein>
    <submittedName>
        <fullName evidence="7">ABC transporter ATP-binding protein</fullName>
    </submittedName>
</protein>
<gene>
    <name evidence="7" type="ORF">KDL01_05060</name>
</gene>
<dbReference type="InterPro" id="IPR003593">
    <property type="entry name" value="AAA+_ATPase"/>
</dbReference>
<dbReference type="AlphaFoldDB" id="A0A941IRU5"/>
<dbReference type="GO" id="GO:0016887">
    <property type="term" value="F:ATP hydrolysis activity"/>
    <property type="evidence" value="ECO:0007669"/>
    <property type="project" value="InterPro"/>
</dbReference>
<evidence type="ECO:0000313" key="8">
    <source>
        <dbReference type="Proteomes" id="UP000675781"/>
    </source>
</evidence>
<dbReference type="PROSITE" id="PS50893">
    <property type="entry name" value="ABC_TRANSPORTER_2"/>
    <property type="match status" value="1"/>
</dbReference>
<keyword evidence="2" id="KW-0813">Transport</keyword>
<keyword evidence="8" id="KW-1185">Reference proteome</keyword>
<dbReference type="GO" id="GO:0140359">
    <property type="term" value="F:ABC-type transporter activity"/>
    <property type="evidence" value="ECO:0007669"/>
    <property type="project" value="InterPro"/>
</dbReference>
<dbReference type="PANTHER" id="PTHR46743">
    <property type="entry name" value="TEICHOIC ACIDS EXPORT ATP-BINDING PROTEIN TAGH"/>
    <property type="match status" value="1"/>
</dbReference>
<evidence type="ECO:0000313" key="7">
    <source>
        <dbReference type="EMBL" id="MBR7832616.1"/>
    </source>
</evidence>
<comment type="caution">
    <text evidence="7">The sequence shown here is derived from an EMBL/GenBank/DDBJ whole genome shotgun (WGS) entry which is preliminary data.</text>
</comment>
<dbReference type="Pfam" id="PF00005">
    <property type="entry name" value="ABC_tran"/>
    <property type="match status" value="1"/>
</dbReference>
<evidence type="ECO:0000256" key="5">
    <source>
        <dbReference type="SAM" id="MobiDB-lite"/>
    </source>
</evidence>
<dbReference type="InterPro" id="IPR003439">
    <property type="entry name" value="ABC_transporter-like_ATP-bd"/>
</dbReference>
<dbReference type="CDD" id="cd03220">
    <property type="entry name" value="ABC_KpsT_Wzt"/>
    <property type="match status" value="1"/>
</dbReference>
<dbReference type="RefSeq" id="WP_212527140.1">
    <property type="nucleotide sequence ID" value="NZ_JAGSOG010000013.1"/>
</dbReference>
<dbReference type="GO" id="GO:0016020">
    <property type="term" value="C:membrane"/>
    <property type="evidence" value="ECO:0007669"/>
    <property type="project" value="InterPro"/>
</dbReference>
<keyword evidence="3" id="KW-0547">Nucleotide-binding</keyword>
<organism evidence="7 8">
    <name type="scientific">Actinospica durhamensis</name>
    <dbReference type="NCBI Taxonomy" id="1508375"/>
    <lineage>
        <taxon>Bacteria</taxon>
        <taxon>Bacillati</taxon>
        <taxon>Actinomycetota</taxon>
        <taxon>Actinomycetes</taxon>
        <taxon>Catenulisporales</taxon>
        <taxon>Actinospicaceae</taxon>
        <taxon>Actinospica</taxon>
    </lineage>
</organism>
<feature type="compositionally biased region" description="Acidic residues" evidence="5">
    <location>
        <begin position="283"/>
        <end position="304"/>
    </location>
</feature>
<accession>A0A941IRU5</accession>
<dbReference type="Gene3D" id="3.40.50.300">
    <property type="entry name" value="P-loop containing nucleotide triphosphate hydrolases"/>
    <property type="match status" value="1"/>
</dbReference>
<dbReference type="InterPro" id="IPR027417">
    <property type="entry name" value="P-loop_NTPase"/>
</dbReference>
<reference evidence="7" key="1">
    <citation type="submission" date="2021-04" db="EMBL/GenBank/DDBJ databases">
        <title>Genome based classification of Actinospica acidithermotolerans sp. nov., an actinobacterium isolated from an Indonesian hot spring.</title>
        <authorList>
            <person name="Kusuma A.B."/>
            <person name="Putra K.E."/>
            <person name="Nafisah S."/>
            <person name="Loh J."/>
            <person name="Nouioui I."/>
            <person name="Goodfellow M."/>
        </authorList>
    </citation>
    <scope>NUCLEOTIDE SEQUENCE</scope>
    <source>
        <strain evidence="7">CSCA 57</strain>
    </source>
</reference>
<feature type="domain" description="ABC transporter" evidence="6">
    <location>
        <begin position="31"/>
        <end position="277"/>
    </location>
</feature>
<evidence type="ECO:0000259" key="6">
    <source>
        <dbReference type="PROSITE" id="PS50893"/>
    </source>
</evidence>
<name>A0A941IRU5_9ACTN</name>
<dbReference type="SUPFAM" id="SSF52540">
    <property type="entry name" value="P-loop containing nucleoside triphosphate hydrolases"/>
    <property type="match status" value="1"/>
</dbReference>
<comment type="similarity">
    <text evidence="1">Belongs to the ABC transporter superfamily.</text>
</comment>
<dbReference type="SMART" id="SM00382">
    <property type="entry name" value="AAA"/>
    <property type="match status" value="1"/>
</dbReference>
<feature type="region of interest" description="Disordered" evidence="5">
    <location>
        <begin position="270"/>
        <end position="304"/>
    </location>
</feature>
<dbReference type="PANTHER" id="PTHR46743:SF2">
    <property type="entry name" value="TEICHOIC ACIDS EXPORT ATP-BINDING PROTEIN TAGH"/>
    <property type="match status" value="1"/>
</dbReference>
<keyword evidence="4 7" id="KW-0067">ATP-binding</keyword>
<evidence type="ECO:0000256" key="1">
    <source>
        <dbReference type="ARBA" id="ARBA00005417"/>
    </source>
</evidence>
<dbReference type="EMBL" id="JAGSOG010000013">
    <property type="protein sequence ID" value="MBR7832616.1"/>
    <property type="molecule type" value="Genomic_DNA"/>
</dbReference>
<dbReference type="InterPro" id="IPR015860">
    <property type="entry name" value="ABC_transpr_TagH-like"/>
</dbReference>
<evidence type="ECO:0000256" key="2">
    <source>
        <dbReference type="ARBA" id="ARBA00022448"/>
    </source>
</evidence>
<dbReference type="InterPro" id="IPR050683">
    <property type="entry name" value="Bact_Polysacc_Export_ATP-bd"/>
</dbReference>
<evidence type="ECO:0000256" key="3">
    <source>
        <dbReference type="ARBA" id="ARBA00022741"/>
    </source>
</evidence>
<proteinExistence type="inferred from homology"/>